<gene>
    <name evidence="1" type="ORF">A3C24_03425</name>
</gene>
<protein>
    <submittedName>
        <fullName evidence="1">Uncharacterized protein</fullName>
    </submittedName>
</protein>
<dbReference type="Gene3D" id="3.40.50.1820">
    <property type="entry name" value="alpha/beta hydrolase"/>
    <property type="match status" value="1"/>
</dbReference>
<name>A0A1F7GV27_9BACT</name>
<accession>A0A1F7GV27</accession>
<dbReference type="GO" id="GO:0016787">
    <property type="term" value="F:hydrolase activity"/>
    <property type="evidence" value="ECO:0007669"/>
    <property type="project" value="InterPro"/>
</dbReference>
<evidence type="ECO:0000313" key="2">
    <source>
        <dbReference type="Proteomes" id="UP000177159"/>
    </source>
</evidence>
<evidence type="ECO:0000313" key="1">
    <source>
        <dbReference type="EMBL" id="OGK22889.1"/>
    </source>
</evidence>
<organism evidence="1 2">
    <name type="scientific">Candidatus Roizmanbacteria bacterium RIFCSPHIGHO2_02_FULL_37_24</name>
    <dbReference type="NCBI Taxonomy" id="1802037"/>
    <lineage>
        <taxon>Bacteria</taxon>
        <taxon>Candidatus Roizmaniibacteriota</taxon>
    </lineage>
</organism>
<dbReference type="PANTHER" id="PTHR15394:SF3">
    <property type="entry name" value="SERINE HYDROLASE RBBP9"/>
    <property type="match status" value="1"/>
</dbReference>
<dbReference type="AlphaFoldDB" id="A0A1F7GV27"/>
<dbReference type="SUPFAM" id="SSF53474">
    <property type="entry name" value="alpha/beta-Hydrolases"/>
    <property type="match status" value="1"/>
</dbReference>
<sequence length="393" mass="45901">MKFIIFHSSYGNPEENWVPELKQSLEALGQTVLTPQFPCDDWDEISKIGPKAIAKHQTLANWLNVFEKDVLPRISSDDKLCFVGHSIAPLFILHVVSKFNLQLDSAIFVSPFLDDIGGENWQFKTVNGTFYKTDFDWEKLHKLIPTSYVLYSDDDPYIDQHFFLDFGAKMKSSMILVRRAGHMNSAVNLNEFPLVLELCKSRLDLNLYQKYLGHRRDLYGVDYIKKTEEVIYLKANEIFDEGIFKFRNLKKHGFCTFFTKLTFWDTQSQYMNECRRAAKRMGDITRVFVVDSLKDFERPSLMKQIELDLKSSIKVYFIMASEIVDITQTPDFGVWDDEYLCTVDIENNQAQLSSRKKDIENGKKWEAEILSRATKILDPIKDVEKFMKDHHNK</sequence>
<reference evidence="1 2" key="1">
    <citation type="journal article" date="2016" name="Nat. Commun.">
        <title>Thousands of microbial genomes shed light on interconnected biogeochemical processes in an aquifer system.</title>
        <authorList>
            <person name="Anantharaman K."/>
            <person name="Brown C.T."/>
            <person name="Hug L.A."/>
            <person name="Sharon I."/>
            <person name="Castelle C.J."/>
            <person name="Probst A.J."/>
            <person name="Thomas B.C."/>
            <person name="Singh A."/>
            <person name="Wilkins M.J."/>
            <person name="Karaoz U."/>
            <person name="Brodie E.L."/>
            <person name="Williams K.H."/>
            <person name="Hubbard S.S."/>
            <person name="Banfield J.F."/>
        </authorList>
    </citation>
    <scope>NUCLEOTIDE SEQUENCE [LARGE SCALE GENOMIC DNA]</scope>
</reference>
<dbReference type="Pfam" id="PF06821">
    <property type="entry name" value="Ser_hydrolase"/>
    <property type="match status" value="1"/>
</dbReference>
<comment type="caution">
    <text evidence="1">The sequence shown here is derived from an EMBL/GenBank/DDBJ whole genome shotgun (WGS) entry which is preliminary data.</text>
</comment>
<dbReference type="InterPro" id="IPR029058">
    <property type="entry name" value="AB_hydrolase_fold"/>
</dbReference>
<dbReference type="EMBL" id="MFZM01000030">
    <property type="protein sequence ID" value="OGK22889.1"/>
    <property type="molecule type" value="Genomic_DNA"/>
</dbReference>
<dbReference type="PANTHER" id="PTHR15394">
    <property type="entry name" value="SERINE HYDROLASE RBBP9"/>
    <property type="match status" value="1"/>
</dbReference>
<proteinExistence type="predicted"/>
<dbReference type="InterPro" id="IPR010662">
    <property type="entry name" value="RBBP9/YdeN"/>
</dbReference>
<dbReference type="Proteomes" id="UP000177159">
    <property type="component" value="Unassembled WGS sequence"/>
</dbReference>